<reference evidence="1 2" key="1">
    <citation type="submission" date="2024-10" db="EMBL/GenBank/DDBJ databases">
        <title>The Natural Products Discovery Center: Release of the First 8490 Sequenced Strains for Exploring Actinobacteria Biosynthetic Diversity.</title>
        <authorList>
            <person name="Kalkreuter E."/>
            <person name="Kautsar S.A."/>
            <person name="Yang D."/>
            <person name="Bader C.D."/>
            <person name="Teijaro C.N."/>
            <person name="Fluegel L."/>
            <person name="Davis C.M."/>
            <person name="Simpson J.R."/>
            <person name="Lauterbach L."/>
            <person name="Steele A.D."/>
            <person name="Gui C."/>
            <person name="Meng S."/>
            <person name="Li G."/>
            <person name="Viehrig K."/>
            <person name="Ye F."/>
            <person name="Su P."/>
            <person name="Kiefer A.F."/>
            <person name="Nichols A."/>
            <person name="Cepeda A.J."/>
            <person name="Yan W."/>
            <person name="Fan B."/>
            <person name="Jiang Y."/>
            <person name="Adhikari A."/>
            <person name="Zheng C.-J."/>
            <person name="Schuster L."/>
            <person name="Cowan T.M."/>
            <person name="Smanski M.J."/>
            <person name="Chevrette M.G."/>
            <person name="De Carvalho L.P.S."/>
            <person name="Shen B."/>
        </authorList>
    </citation>
    <scope>NUCLEOTIDE SEQUENCE [LARGE SCALE GENOMIC DNA]</scope>
    <source>
        <strain evidence="1 2">NPDC019481</strain>
    </source>
</reference>
<dbReference type="EMBL" id="JBIRYI010000004">
    <property type="protein sequence ID" value="MFI2486787.1"/>
    <property type="molecule type" value="Genomic_DNA"/>
</dbReference>
<dbReference type="GO" id="GO:0016787">
    <property type="term" value="F:hydrolase activity"/>
    <property type="evidence" value="ECO:0007669"/>
    <property type="project" value="UniProtKB-KW"/>
</dbReference>
<dbReference type="RefSeq" id="WP_397402990.1">
    <property type="nucleotide sequence ID" value="NZ_JBIRYI010000004.1"/>
</dbReference>
<dbReference type="InterPro" id="IPR036412">
    <property type="entry name" value="HAD-like_sf"/>
</dbReference>
<comment type="caution">
    <text evidence="1">The sequence shown here is derived from an EMBL/GenBank/DDBJ whole genome shotgun (WGS) entry which is preliminary data.</text>
</comment>
<evidence type="ECO:0000313" key="2">
    <source>
        <dbReference type="Proteomes" id="UP001611580"/>
    </source>
</evidence>
<dbReference type="Proteomes" id="UP001611580">
    <property type="component" value="Unassembled WGS sequence"/>
</dbReference>
<dbReference type="Pfam" id="PF08282">
    <property type="entry name" value="Hydrolase_3"/>
    <property type="match status" value="2"/>
</dbReference>
<gene>
    <name evidence="1" type="ORF">ACH47X_07745</name>
</gene>
<evidence type="ECO:0000313" key="1">
    <source>
        <dbReference type="EMBL" id="MFI2486787.1"/>
    </source>
</evidence>
<dbReference type="InterPro" id="IPR023214">
    <property type="entry name" value="HAD_sf"/>
</dbReference>
<accession>A0ABW7XGZ7</accession>
<dbReference type="Gene3D" id="3.40.50.1000">
    <property type="entry name" value="HAD superfamily/HAD-like"/>
    <property type="match status" value="1"/>
</dbReference>
<name>A0ABW7XGZ7_9MICO</name>
<dbReference type="Gene3D" id="3.30.1240.10">
    <property type="match status" value="1"/>
</dbReference>
<keyword evidence="1" id="KW-0378">Hydrolase</keyword>
<organism evidence="1 2">
    <name type="scientific">Promicromonospora kroppenstedtii</name>
    <dbReference type="NCBI Taxonomy" id="440482"/>
    <lineage>
        <taxon>Bacteria</taxon>
        <taxon>Bacillati</taxon>
        <taxon>Actinomycetota</taxon>
        <taxon>Actinomycetes</taxon>
        <taxon>Micrococcales</taxon>
        <taxon>Promicromonosporaceae</taxon>
        <taxon>Promicromonospora</taxon>
    </lineage>
</organism>
<protein>
    <submittedName>
        <fullName evidence="1">HAD family hydrolase</fullName>
        <ecNumber evidence="1">3.1.3.-</ecNumber>
    </submittedName>
</protein>
<dbReference type="PANTHER" id="PTHR10000">
    <property type="entry name" value="PHOSPHOSERINE PHOSPHATASE"/>
    <property type="match status" value="1"/>
</dbReference>
<dbReference type="PANTHER" id="PTHR10000:SF8">
    <property type="entry name" value="HAD SUPERFAMILY HYDROLASE-LIKE, TYPE 3"/>
    <property type="match status" value="1"/>
</dbReference>
<proteinExistence type="predicted"/>
<sequence length="257" mass="27058">MTTTRMIACDIDGTLLRTGQPPTPAVRRAAQEVLHAGHHIVLATGRSVKGAVTAALQLGLRDVWMVTSNGAVTAHLVGEHYQVVEQHSVDAATVIDVALREAPAVRVAAEIVGVGWRVSAPFPGYELNGAQRQAPLDEFPANPTPRIALHGPDAYRLVPELVARGLTVIATRLDWVDVTPAGISKASSLEKVRIELGVDPERTAAIGDGENDIEMFGWAAHAVAMGHASPFVLAAATHRTGSFDDEGAASALRSLLG</sequence>
<dbReference type="EC" id="3.1.3.-" evidence="1"/>
<keyword evidence="2" id="KW-1185">Reference proteome</keyword>
<dbReference type="SUPFAM" id="SSF56784">
    <property type="entry name" value="HAD-like"/>
    <property type="match status" value="1"/>
</dbReference>